<dbReference type="EMBL" id="KN833692">
    <property type="protein sequence ID" value="KIK28384.1"/>
    <property type="molecule type" value="Genomic_DNA"/>
</dbReference>
<proteinExistence type="predicted"/>
<sequence>MIAYDSADARTALMASYFLRYPHPRAGTKPIASQSPLQRRNLNIPDGSSPKPVMMACDAPLFLDKDQLAMRGRTIYNANLAPPDAVDSTRGDWLEGVGQRSSLTAREQLQWIDAEETRRKELFAMMTMGCSACSGRHLTQEGVSLFNNDEATTGWHVREGDDRAVTEMFDMYIRVEECMG</sequence>
<reference evidence="1 2" key="1">
    <citation type="submission" date="2014-04" db="EMBL/GenBank/DDBJ databases">
        <authorList>
            <consortium name="DOE Joint Genome Institute"/>
            <person name="Kuo A."/>
            <person name="Kohler A."/>
            <person name="Costa M.D."/>
            <person name="Nagy L.G."/>
            <person name="Floudas D."/>
            <person name="Copeland A."/>
            <person name="Barry K.W."/>
            <person name="Cichocki N."/>
            <person name="Veneault-Fourrey C."/>
            <person name="LaButti K."/>
            <person name="Lindquist E.A."/>
            <person name="Lipzen A."/>
            <person name="Lundell T."/>
            <person name="Morin E."/>
            <person name="Murat C."/>
            <person name="Sun H."/>
            <person name="Tunlid A."/>
            <person name="Henrissat B."/>
            <person name="Grigoriev I.V."/>
            <person name="Hibbett D.S."/>
            <person name="Martin F."/>
            <person name="Nordberg H.P."/>
            <person name="Cantor M.N."/>
            <person name="Hua S.X."/>
        </authorList>
    </citation>
    <scope>NUCLEOTIDE SEQUENCE [LARGE SCALE GENOMIC DNA]</scope>
    <source>
        <strain evidence="1 2">441</strain>
    </source>
</reference>
<dbReference type="Proteomes" id="UP000054018">
    <property type="component" value="Unassembled WGS sequence"/>
</dbReference>
<dbReference type="OrthoDB" id="2655216at2759"/>
<dbReference type="AlphaFoldDB" id="A0A0C9ZQI6"/>
<evidence type="ECO:0000313" key="2">
    <source>
        <dbReference type="Proteomes" id="UP000054018"/>
    </source>
</evidence>
<protein>
    <submittedName>
        <fullName evidence="1">Uncharacterized protein</fullName>
    </submittedName>
</protein>
<organism evidence="1 2">
    <name type="scientific">Pisolithus microcarpus 441</name>
    <dbReference type="NCBI Taxonomy" id="765257"/>
    <lineage>
        <taxon>Eukaryota</taxon>
        <taxon>Fungi</taxon>
        <taxon>Dikarya</taxon>
        <taxon>Basidiomycota</taxon>
        <taxon>Agaricomycotina</taxon>
        <taxon>Agaricomycetes</taxon>
        <taxon>Agaricomycetidae</taxon>
        <taxon>Boletales</taxon>
        <taxon>Sclerodermatineae</taxon>
        <taxon>Pisolithaceae</taxon>
        <taxon>Pisolithus</taxon>
    </lineage>
</organism>
<gene>
    <name evidence="1" type="ORF">PISMIDRAFT_673360</name>
</gene>
<dbReference type="HOGENOM" id="CLU_1496819_0_0_1"/>
<keyword evidence="2" id="KW-1185">Reference proteome</keyword>
<name>A0A0C9ZQI6_9AGAM</name>
<reference evidence="2" key="2">
    <citation type="submission" date="2015-01" db="EMBL/GenBank/DDBJ databases">
        <title>Evolutionary Origins and Diversification of the Mycorrhizal Mutualists.</title>
        <authorList>
            <consortium name="DOE Joint Genome Institute"/>
            <consortium name="Mycorrhizal Genomics Consortium"/>
            <person name="Kohler A."/>
            <person name="Kuo A."/>
            <person name="Nagy L.G."/>
            <person name="Floudas D."/>
            <person name="Copeland A."/>
            <person name="Barry K.W."/>
            <person name="Cichocki N."/>
            <person name="Veneault-Fourrey C."/>
            <person name="LaButti K."/>
            <person name="Lindquist E.A."/>
            <person name="Lipzen A."/>
            <person name="Lundell T."/>
            <person name="Morin E."/>
            <person name="Murat C."/>
            <person name="Riley R."/>
            <person name="Ohm R."/>
            <person name="Sun H."/>
            <person name="Tunlid A."/>
            <person name="Henrissat B."/>
            <person name="Grigoriev I.V."/>
            <person name="Hibbett D.S."/>
            <person name="Martin F."/>
        </authorList>
    </citation>
    <scope>NUCLEOTIDE SEQUENCE [LARGE SCALE GENOMIC DNA]</scope>
    <source>
        <strain evidence="2">441</strain>
    </source>
</reference>
<evidence type="ECO:0000313" key="1">
    <source>
        <dbReference type="EMBL" id="KIK28384.1"/>
    </source>
</evidence>
<accession>A0A0C9ZQI6</accession>